<dbReference type="InterPro" id="IPR011659">
    <property type="entry name" value="WD40"/>
</dbReference>
<comment type="similarity">
    <text evidence="1">Belongs to the TolB family.</text>
</comment>
<dbReference type="InterPro" id="IPR011042">
    <property type="entry name" value="6-blade_b-propeller_TolB-like"/>
</dbReference>
<dbReference type="Proteomes" id="UP000231019">
    <property type="component" value="Unassembled WGS sequence"/>
</dbReference>
<proteinExistence type="inferred from homology"/>
<dbReference type="PROSITE" id="PS51257">
    <property type="entry name" value="PROKAR_LIPOPROTEIN"/>
    <property type="match status" value="1"/>
</dbReference>
<gene>
    <name evidence="2" type="ORF">COW36_23650</name>
</gene>
<organism evidence="2 3">
    <name type="scientific">bacterium (Candidatus Blackallbacteria) CG17_big_fil_post_rev_8_21_14_2_50_48_46</name>
    <dbReference type="NCBI Taxonomy" id="2014261"/>
    <lineage>
        <taxon>Bacteria</taxon>
        <taxon>Candidatus Blackallbacteria</taxon>
    </lineage>
</organism>
<dbReference type="EMBL" id="PFFQ01000065">
    <property type="protein sequence ID" value="PIW14032.1"/>
    <property type="molecule type" value="Genomic_DNA"/>
</dbReference>
<name>A0A2M7FXX6_9BACT</name>
<sequence>MMDKYIWQKRLLSLSGLATLGLMSSSCGPGGGIALNCNTFYTFQIASQSIGVAQRVPINLLVNNPCNHNLEFRFIANRGQVMSQNPTVPSAEYISPFTGGEDVITVTVFDRTDSVNLPQQQRPLLVLGDGMAFVEAPAQGTTLDEFDNGVIKVAGIQGTGGTGTPPQQIAIGRQPNISPDGRYIAYTYYPGDGTSQIRMQDTAGNVTILSGNSTSFNRDPAWAPIGSDRTLNVVYSSDRLSDGNGTGVEGRGDVYNIWRVNAQGQMSRQIASTPGSDREPTWSPDGQFIMYRSNFSQNKVNNFDNLWRMELTSGRLLQLTYETAPQKGAFQPSFSPDGSRIVYSRKYLSRQPQSLFDFQKIWVVNLAQIDIPSLIPFVPGAPGQPAVPATPALPGGSVGPVPDPSLLNPTLPGSVNSLNGNFGNVATQEFDEGTVESSPSFSVDGRWITYVQQRGDEVRALSVPGNPGNLGTIGFQPLNVLPSGAERALEVRWARQAQSFNRF</sequence>
<comment type="caution">
    <text evidence="2">The sequence shown here is derived from an EMBL/GenBank/DDBJ whole genome shotgun (WGS) entry which is preliminary data.</text>
</comment>
<protein>
    <recommendedName>
        <fullName evidence="4">DUF5050 domain-containing protein</fullName>
    </recommendedName>
</protein>
<evidence type="ECO:0008006" key="4">
    <source>
        <dbReference type="Google" id="ProtNLM"/>
    </source>
</evidence>
<evidence type="ECO:0000313" key="2">
    <source>
        <dbReference type="EMBL" id="PIW14032.1"/>
    </source>
</evidence>
<reference evidence="2 3" key="1">
    <citation type="submission" date="2017-09" db="EMBL/GenBank/DDBJ databases">
        <title>Depth-based differentiation of microbial function through sediment-hosted aquifers and enrichment of novel symbionts in the deep terrestrial subsurface.</title>
        <authorList>
            <person name="Probst A.J."/>
            <person name="Ladd B."/>
            <person name="Jarett J.K."/>
            <person name="Geller-Mcgrath D.E."/>
            <person name="Sieber C.M."/>
            <person name="Emerson J.B."/>
            <person name="Anantharaman K."/>
            <person name="Thomas B.C."/>
            <person name="Malmstrom R."/>
            <person name="Stieglmeier M."/>
            <person name="Klingl A."/>
            <person name="Woyke T."/>
            <person name="Ryan C.M."/>
            <person name="Banfield J.F."/>
        </authorList>
    </citation>
    <scope>NUCLEOTIDE SEQUENCE [LARGE SCALE GENOMIC DNA]</scope>
    <source>
        <strain evidence="2">CG17_big_fil_post_rev_8_21_14_2_50_48_46</strain>
    </source>
</reference>
<dbReference type="AlphaFoldDB" id="A0A2M7FXX6"/>
<dbReference type="PANTHER" id="PTHR36842">
    <property type="entry name" value="PROTEIN TOLB HOMOLOG"/>
    <property type="match status" value="1"/>
</dbReference>
<dbReference type="Gene3D" id="2.120.10.30">
    <property type="entry name" value="TolB, C-terminal domain"/>
    <property type="match status" value="1"/>
</dbReference>
<accession>A0A2M7FXX6</accession>
<evidence type="ECO:0000313" key="3">
    <source>
        <dbReference type="Proteomes" id="UP000231019"/>
    </source>
</evidence>
<evidence type="ECO:0000256" key="1">
    <source>
        <dbReference type="ARBA" id="ARBA00009820"/>
    </source>
</evidence>
<dbReference type="Pfam" id="PF07676">
    <property type="entry name" value="PD40"/>
    <property type="match status" value="3"/>
</dbReference>
<dbReference type="SUPFAM" id="SSF82171">
    <property type="entry name" value="DPP6 N-terminal domain-like"/>
    <property type="match status" value="1"/>
</dbReference>
<dbReference type="PANTHER" id="PTHR36842:SF1">
    <property type="entry name" value="PROTEIN TOLB"/>
    <property type="match status" value="1"/>
</dbReference>